<dbReference type="InterPro" id="IPR022254">
    <property type="entry name" value="DUF3775"/>
</dbReference>
<name>A0A2M8R8P8_9BRAD</name>
<evidence type="ECO:0008006" key="3">
    <source>
        <dbReference type="Google" id="ProtNLM"/>
    </source>
</evidence>
<sequence>MRVIPNLSISPEKVFFVISKSRRSDSEAAGGGVVLDFGDDDMSYGRGGRGQTTDRAELVGFIRALNVDEQIDLVALTWLGRGDGDLSDWRELRAQAAQAHNQRTASYLIGTPMLADYLEEAMTQFGKPFEEFEEQL</sequence>
<dbReference type="AlphaFoldDB" id="A0A2M8R8P8"/>
<protein>
    <recommendedName>
        <fullName evidence="3">DUF3775 domain-containing protein</fullName>
    </recommendedName>
</protein>
<keyword evidence="2" id="KW-1185">Reference proteome</keyword>
<dbReference type="Pfam" id="PF12616">
    <property type="entry name" value="DUF3775"/>
    <property type="match status" value="1"/>
</dbReference>
<reference evidence="1 2" key="1">
    <citation type="submission" date="2017-11" db="EMBL/GenBank/DDBJ databases">
        <title>Bradyrhizobium forestalis sp. nov., an efficient nitrogen-fixing bacterium isolated from nodules of forest legume species in the Amazon.</title>
        <authorList>
            <person name="Costa E.M."/>
            <person name="Guimaraes A."/>
            <person name="Carvalho T.S."/>
            <person name="Rodrigues T.L."/>
            <person name="Ribeiro P.R.A."/>
            <person name="Lebbe L."/>
            <person name="Willems A."/>
            <person name="Moreira F.M.S."/>
        </authorList>
    </citation>
    <scope>NUCLEOTIDE SEQUENCE [LARGE SCALE GENOMIC DNA]</scope>
    <source>
        <strain evidence="1 2">INPA54B</strain>
    </source>
</reference>
<dbReference type="OrthoDB" id="5641374at2"/>
<dbReference type="Proteomes" id="UP000231194">
    <property type="component" value="Unassembled WGS sequence"/>
</dbReference>
<gene>
    <name evidence="1" type="ORF">CVM73_16430</name>
</gene>
<organism evidence="1 2">
    <name type="scientific">Bradyrhizobium forestalis</name>
    <dbReference type="NCBI Taxonomy" id="1419263"/>
    <lineage>
        <taxon>Bacteria</taxon>
        <taxon>Pseudomonadati</taxon>
        <taxon>Pseudomonadota</taxon>
        <taxon>Alphaproteobacteria</taxon>
        <taxon>Hyphomicrobiales</taxon>
        <taxon>Nitrobacteraceae</taxon>
        <taxon>Bradyrhizobium</taxon>
    </lineage>
</organism>
<dbReference type="RefSeq" id="WP_100233125.1">
    <property type="nucleotide sequence ID" value="NZ_PGVG01000012.1"/>
</dbReference>
<dbReference type="EMBL" id="PGVG01000012">
    <property type="protein sequence ID" value="PJG54159.1"/>
    <property type="molecule type" value="Genomic_DNA"/>
</dbReference>
<comment type="caution">
    <text evidence="1">The sequence shown here is derived from an EMBL/GenBank/DDBJ whole genome shotgun (WGS) entry which is preliminary data.</text>
</comment>
<accession>A0A2M8R8P8</accession>
<evidence type="ECO:0000313" key="1">
    <source>
        <dbReference type="EMBL" id="PJG54159.1"/>
    </source>
</evidence>
<evidence type="ECO:0000313" key="2">
    <source>
        <dbReference type="Proteomes" id="UP000231194"/>
    </source>
</evidence>
<proteinExistence type="predicted"/>